<reference evidence="1" key="2">
    <citation type="journal article" date="2015" name="Fish Shellfish Immunol.">
        <title>Early steps in the European eel (Anguilla anguilla)-Vibrio vulnificus interaction in the gills: Role of the RtxA13 toxin.</title>
        <authorList>
            <person name="Callol A."/>
            <person name="Pajuelo D."/>
            <person name="Ebbesson L."/>
            <person name="Teles M."/>
            <person name="MacKenzie S."/>
            <person name="Amaro C."/>
        </authorList>
    </citation>
    <scope>NUCLEOTIDE SEQUENCE</scope>
</reference>
<accession>A0A0E9PY79</accession>
<evidence type="ECO:0000313" key="1">
    <source>
        <dbReference type="EMBL" id="JAH09591.1"/>
    </source>
</evidence>
<sequence>MNNFKTHNEFQLCQTLVYREPVQFLKLSQANKSTGAELEDYPH</sequence>
<reference evidence="1" key="1">
    <citation type="submission" date="2014-11" db="EMBL/GenBank/DDBJ databases">
        <authorList>
            <person name="Amaro Gonzalez C."/>
        </authorList>
    </citation>
    <scope>NUCLEOTIDE SEQUENCE</scope>
</reference>
<proteinExistence type="predicted"/>
<dbReference type="EMBL" id="GBXM01098986">
    <property type="protein sequence ID" value="JAH09591.1"/>
    <property type="molecule type" value="Transcribed_RNA"/>
</dbReference>
<name>A0A0E9PY79_ANGAN</name>
<organism evidence="1">
    <name type="scientific">Anguilla anguilla</name>
    <name type="common">European freshwater eel</name>
    <name type="synonym">Muraena anguilla</name>
    <dbReference type="NCBI Taxonomy" id="7936"/>
    <lineage>
        <taxon>Eukaryota</taxon>
        <taxon>Metazoa</taxon>
        <taxon>Chordata</taxon>
        <taxon>Craniata</taxon>
        <taxon>Vertebrata</taxon>
        <taxon>Euteleostomi</taxon>
        <taxon>Actinopterygii</taxon>
        <taxon>Neopterygii</taxon>
        <taxon>Teleostei</taxon>
        <taxon>Anguilliformes</taxon>
        <taxon>Anguillidae</taxon>
        <taxon>Anguilla</taxon>
    </lineage>
</organism>
<protein>
    <submittedName>
        <fullName evidence="1">Uncharacterized protein</fullName>
    </submittedName>
</protein>
<dbReference type="AlphaFoldDB" id="A0A0E9PY79"/>